<dbReference type="OrthoDB" id="9782387at2"/>
<dbReference type="GO" id="GO:0046872">
    <property type="term" value="F:metal ion binding"/>
    <property type="evidence" value="ECO:0007669"/>
    <property type="project" value="UniProtKB-KW"/>
</dbReference>
<evidence type="ECO:0000256" key="5">
    <source>
        <dbReference type="ARBA" id="ARBA00023014"/>
    </source>
</evidence>
<dbReference type="InterPro" id="IPR058240">
    <property type="entry name" value="rSAM_sf"/>
</dbReference>
<dbReference type="KEGG" id="wfu:AXE80_10370"/>
<gene>
    <name evidence="6" type="ORF">AXE80_10370</name>
</gene>
<protein>
    <submittedName>
        <fullName evidence="6">Ribonucleoside-triphosphate reductase activating protein</fullName>
    </submittedName>
</protein>
<evidence type="ECO:0000256" key="2">
    <source>
        <dbReference type="ARBA" id="ARBA00022691"/>
    </source>
</evidence>
<proteinExistence type="predicted"/>
<dbReference type="AlphaFoldDB" id="A0A1B1Y7A9"/>
<name>A0A1B1Y7A9_9FLAO</name>
<organism evidence="6 7">
    <name type="scientific">Wenyingzhuangia fucanilytica</name>
    <dbReference type="NCBI Taxonomy" id="1790137"/>
    <lineage>
        <taxon>Bacteria</taxon>
        <taxon>Pseudomonadati</taxon>
        <taxon>Bacteroidota</taxon>
        <taxon>Flavobacteriia</taxon>
        <taxon>Flavobacteriales</taxon>
        <taxon>Flavobacteriaceae</taxon>
        <taxon>Wenyingzhuangia</taxon>
    </lineage>
</organism>
<dbReference type="RefSeq" id="WP_068827014.1">
    <property type="nucleotide sequence ID" value="NZ_CP014224.1"/>
</dbReference>
<evidence type="ECO:0000256" key="4">
    <source>
        <dbReference type="ARBA" id="ARBA00023004"/>
    </source>
</evidence>
<dbReference type="SFLD" id="SFLDS00029">
    <property type="entry name" value="Radical_SAM"/>
    <property type="match status" value="1"/>
</dbReference>
<dbReference type="GO" id="GO:0051536">
    <property type="term" value="F:iron-sulfur cluster binding"/>
    <property type="evidence" value="ECO:0007669"/>
    <property type="project" value="UniProtKB-KW"/>
</dbReference>
<dbReference type="Proteomes" id="UP000092967">
    <property type="component" value="Chromosome"/>
</dbReference>
<keyword evidence="3" id="KW-0479">Metal-binding</keyword>
<evidence type="ECO:0000256" key="3">
    <source>
        <dbReference type="ARBA" id="ARBA00022723"/>
    </source>
</evidence>
<keyword evidence="5" id="KW-0411">Iron-sulfur</keyword>
<keyword evidence="4" id="KW-0408">Iron</keyword>
<reference evidence="6 7" key="1">
    <citation type="submission" date="2016-02" db="EMBL/GenBank/DDBJ databases">
        <authorList>
            <person name="Wen L."/>
            <person name="He K."/>
            <person name="Yang H."/>
        </authorList>
    </citation>
    <scope>NUCLEOTIDE SEQUENCE [LARGE SCALE GENOMIC DNA]</scope>
    <source>
        <strain evidence="6 7">CZ1127</strain>
    </source>
</reference>
<accession>A0A1B1Y7A9</accession>
<keyword evidence="7" id="KW-1185">Reference proteome</keyword>
<dbReference type="SUPFAM" id="SSF102114">
    <property type="entry name" value="Radical SAM enzymes"/>
    <property type="match status" value="1"/>
</dbReference>
<dbReference type="NCBIfam" id="TIGR02826">
    <property type="entry name" value="RNR_activ_nrdG3"/>
    <property type="match status" value="1"/>
</dbReference>
<keyword evidence="2" id="KW-0949">S-adenosyl-L-methionine</keyword>
<dbReference type="GO" id="GO:0003824">
    <property type="term" value="F:catalytic activity"/>
    <property type="evidence" value="ECO:0007669"/>
    <property type="project" value="InterPro"/>
</dbReference>
<dbReference type="InterPro" id="IPR014191">
    <property type="entry name" value="Anaer_RNR_activator"/>
</dbReference>
<comment type="cofactor">
    <cofactor evidence="1">
        <name>[4Fe-4S] cluster</name>
        <dbReference type="ChEBI" id="CHEBI:49883"/>
    </cofactor>
</comment>
<dbReference type="STRING" id="1790137.AXE80_10370"/>
<dbReference type="InterPro" id="IPR013785">
    <property type="entry name" value="Aldolase_TIM"/>
</dbReference>
<dbReference type="Gene3D" id="3.20.20.70">
    <property type="entry name" value="Aldolase class I"/>
    <property type="match status" value="1"/>
</dbReference>
<dbReference type="Pfam" id="PF13353">
    <property type="entry name" value="Fer4_12"/>
    <property type="match status" value="1"/>
</dbReference>
<evidence type="ECO:0000313" key="6">
    <source>
        <dbReference type="EMBL" id="ANW96653.1"/>
    </source>
</evidence>
<dbReference type="EMBL" id="CP014224">
    <property type="protein sequence ID" value="ANW96653.1"/>
    <property type="molecule type" value="Genomic_DNA"/>
</dbReference>
<evidence type="ECO:0000256" key="1">
    <source>
        <dbReference type="ARBA" id="ARBA00001966"/>
    </source>
</evidence>
<dbReference type="InterPro" id="IPR007197">
    <property type="entry name" value="rSAM"/>
</dbReference>
<evidence type="ECO:0000313" key="7">
    <source>
        <dbReference type="Proteomes" id="UP000092967"/>
    </source>
</evidence>
<sequence length="149" mass="17609">MYYYRFQIAFQEVPNEISLCFSICGCPLRCKGCHSPFLFKKENGEFLTNIMYQQILEKYKNYATCVLFMGGEWEEVELIKKLKIAKKMDYKTCLYTGLKKVDQKIEQELTWLKTGEWISDLGGLDKSTTNQIFTEVKTNKNLNYLFQKK</sequence>